<feature type="transmembrane region" description="Helical" evidence="1">
    <location>
        <begin position="99"/>
        <end position="122"/>
    </location>
</feature>
<accession>A0ABR5PZC6</accession>
<sequence length="229" mass="25622">MCENSMYERQSGGGQRRYELNFREDDADTQNNTDVQKAMDSLDHDLLTGETLDVGDKVTRRLSQEQATLPHPAAKSLGPIQSKQEIAAEAVKKTTNNQLFIVAVTAIVALVVCVILIAFHPWTSNQQAQSVQPTQTETVKKEPVKVEVPLASKDVSEYDYEEAQKKFEHAGFTNITTKKDEDLKIGLLNHENQVKEITIDGDKKFSVGEKYNEDAPVVITYHAFPQKSN</sequence>
<proteinExistence type="predicted"/>
<keyword evidence="1" id="KW-0812">Transmembrane</keyword>
<organism evidence="2 3">
    <name type="scientific">Lancefieldella rimae</name>
    <dbReference type="NCBI Taxonomy" id="1383"/>
    <lineage>
        <taxon>Bacteria</taxon>
        <taxon>Bacillati</taxon>
        <taxon>Actinomycetota</taxon>
        <taxon>Coriobacteriia</taxon>
        <taxon>Coriobacteriales</taxon>
        <taxon>Atopobiaceae</taxon>
        <taxon>Lancefieldella</taxon>
    </lineage>
</organism>
<reference evidence="2 3" key="1">
    <citation type="journal article" date="2015" name="Genome Announc.">
        <title>Expanding the biotechnology potential of lactobacilli through comparative genomics of 213 strains and associated genera.</title>
        <authorList>
            <person name="Sun Z."/>
            <person name="Harris H.M."/>
            <person name="McCann A."/>
            <person name="Guo C."/>
            <person name="Argimon S."/>
            <person name="Zhang W."/>
            <person name="Yang X."/>
            <person name="Jeffery I.B."/>
            <person name="Cooney J.C."/>
            <person name="Kagawa T.F."/>
            <person name="Liu W."/>
            <person name="Song Y."/>
            <person name="Salvetti E."/>
            <person name="Wrobel A."/>
            <person name="Rasinkangas P."/>
            <person name="Parkhill J."/>
            <person name="Rea M.C."/>
            <person name="O'Sullivan O."/>
            <person name="Ritari J."/>
            <person name="Douillard F.P."/>
            <person name="Paul Ross R."/>
            <person name="Yang R."/>
            <person name="Briner A.E."/>
            <person name="Felis G.E."/>
            <person name="de Vos W.M."/>
            <person name="Barrangou R."/>
            <person name="Klaenhammer T.R."/>
            <person name="Caufield P.W."/>
            <person name="Cui Y."/>
            <person name="Zhang H."/>
            <person name="O'Toole P.W."/>
        </authorList>
    </citation>
    <scope>NUCLEOTIDE SEQUENCE [LARGE SCALE GENOMIC DNA]</scope>
    <source>
        <strain evidence="2 3">DSM 7090</strain>
    </source>
</reference>
<evidence type="ECO:0000313" key="2">
    <source>
        <dbReference type="EMBL" id="KRO01887.1"/>
    </source>
</evidence>
<comment type="caution">
    <text evidence="2">The sequence shown here is derived from an EMBL/GenBank/DDBJ whole genome shotgun (WGS) entry which is preliminary data.</text>
</comment>
<keyword evidence="1" id="KW-1133">Transmembrane helix</keyword>
<keyword evidence="3" id="KW-1185">Reference proteome</keyword>
<gene>
    <name evidence="2" type="ORF">IV60_GL001133</name>
</gene>
<keyword evidence="1" id="KW-0472">Membrane</keyword>
<dbReference type="Proteomes" id="UP000051927">
    <property type="component" value="Unassembled WGS sequence"/>
</dbReference>
<evidence type="ECO:0000256" key="1">
    <source>
        <dbReference type="SAM" id="Phobius"/>
    </source>
</evidence>
<dbReference type="EMBL" id="JQCP01000003">
    <property type="protein sequence ID" value="KRO01887.1"/>
    <property type="molecule type" value="Genomic_DNA"/>
</dbReference>
<protein>
    <submittedName>
        <fullName evidence="2">Uncharacterized protein</fullName>
    </submittedName>
</protein>
<evidence type="ECO:0000313" key="3">
    <source>
        <dbReference type="Proteomes" id="UP000051927"/>
    </source>
</evidence>
<name>A0ABR5PZC6_9ACTN</name>